<evidence type="ECO:0000313" key="6">
    <source>
        <dbReference type="Proteomes" id="UP001371456"/>
    </source>
</evidence>
<organism evidence="5 6">
    <name type="scientific">Solanum bulbocastanum</name>
    <name type="common">Wild potato</name>
    <dbReference type="NCBI Taxonomy" id="147425"/>
    <lineage>
        <taxon>Eukaryota</taxon>
        <taxon>Viridiplantae</taxon>
        <taxon>Streptophyta</taxon>
        <taxon>Embryophyta</taxon>
        <taxon>Tracheophyta</taxon>
        <taxon>Spermatophyta</taxon>
        <taxon>Magnoliopsida</taxon>
        <taxon>eudicotyledons</taxon>
        <taxon>Gunneridae</taxon>
        <taxon>Pentapetalae</taxon>
        <taxon>asterids</taxon>
        <taxon>lamiids</taxon>
        <taxon>Solanales</taxon>
        <taxon>Solanaceae</taxon>
        <taxon>Solanoideae</taxon>
        <taxon>Solaneae</taxon>
        <taxon>Solanum</taxon>
    </lineage>
</organism>
<evidence type="ECO:0000256" key="2">
    <source>
        <dbReference type="ARBA" id="ARBA00023002"/>
    </source>
</evidence>
<evidence type="ECO:0000313" key="5">
    <source>
        <dbReference type="EMBL" id="KAK6793981.1"/>
    </source>
</evidence>
<keyword evidence="6" id="KW-1185">Reference proteome</keyword>
<evidence type="ECO:0000256" key="1">
    <source>
        <dbReference type="ARBA" id="ARBA00009986"/>
    </source>
</evidence>
<feature type="domain" description="Aldehyde dehydrogenase" evidence="4">
    <location>
        <begin position="9"/>
        <end position="90"/>
    </location>
</feature>
<dbReference type="InterPro" id="IPR016163">
    <property type="entry name" value="Ald_DH_C"/>
</dbReference>
<dbReference type="Proteomes" id="UP001371456">
    <property type="component" value="Unassembled WGS sequence"/>
</dbReference>
<comment type="similarity">
    <text evidence="1">Belongs to the aldehyde dehydrogenase family.</text>
</comment>
<sequence length="107" mass="11721">MPTDQEPSYVVVYIKLGGKILTGGLVIESEDNFVHPTIAEISSNAEIVKENLFAPVLYVMNFKTFEEAVEINNSVPQGLISSIFTLNPDNIYLSGLDLKEVIVASSM</sequence>
<evidence type="ECO:0000259" key="4">
    <source>
        <dbReference type="Pfam" id="PF00171"/>
    </source>
</evidence>
<accession>A0AAN8TYT4</accession>
<protein>
    <recommendedName>
        <fullName evidence="4">Aldehyde dehydrogenase domain-containing protein</fullName>
    </recommendedName>
</protein>
<comment type="caution">
    <text evidence="5">The sequence shown here is derived from an EMBL/GenBank/DDBJ whole genome shotgun (WGS) entry which is preliminary data.</text>
</comment>
<proteinExistence type="inferred from homology"/>
<dbReference type="PANTHER" id="PTHR43521:SF1">
    <property type="entry name" value="ALPHA-AMINOADIPIC SEMIALDEHYDE DEHYDROGENASE"/>
    <property type="match status" value="1"/>
</dbReference>
<reference evidence="5 6" key="1">
    <citation type="submission" date="2024-02" db="EMBL/GenBank/DDBJ databases">
        <title>de novo genome assembly of Solanum bulbocastanum strain 11H21.</title>
        <authorList>
            <person name="Hosaka A.J."/>
        </authorList>
    </citation>
    <scope>NUCLEOTIDE SEQUENCE [LARGE SCALE GENOMIC DNA]</scope>
    <source>
        <tissue evidence="5">Young leaves</tissue>
    </source>
</reference>
<dbReference type="PANTHER" id="PTHR43521">
    <property type="entry name" value="ALPHA-AMINOADIPIC SEMIALDEHYDE DEHYDROGENASE"/>
    <property type="match status" value="1"/>
</dbReference>
<dbReference type="GO" id="GO:0004029">
    <property type="term" value="F:aldehyde dehydrogenase (NAD+) activity"/>
    <property type="evidence" value="ECO:0007669"/>
    <property type="project" value="InterPro"/>
</dbReference>
<dbReference type="SUPFAM" id="SSF53720">
    <property type="entry name" value="ALDH-like"/>
    <property type="match status" value="1"/>
</dbReference>
<evidence type="ECO:0000256" key="3">
    <source>
        <dbReference type="ARBA" id="ARBA00023027"/>
    </source>
</evidence>
<name>A0AAN8TYT4_SOLBU</name>
<keyword evidence="3" id="KW-0520">NAD</keyword>
<dbReference type="InterPro" id="IPR016161">
    <property type="entry name" value="Ald_DH/histidinol_DH"/>
</dbReference>
<dbReference type="EMBL" id="JBANQN010000003">
    <property type="protein sequence ID" value="KAK6793981.1"/>
    <property type="molecule type" value="Genomic_DNA"/>
</dbReference>
<dbReference type="AlphaFoldDB" id="A0AAN8TYT4"/>
<dbReference type="Pfam" id="PF00171">
    <property type="entry name" value="Aldedh"/>
    <property type="match status" value="1"/>
</dbReference>
<keyword evidence="2" id="KW-0560">Oxidoreductase</keyword>
<dbReference type="InterPro" id="IPR015590">
    <property type="entry name" value="Aldehyde_DH_dom"/>
</dbReference>
<dbReference type="InterPro" id="IPR044638">
    <property type="entry name" value="ALDH7A1-like"/>
</dbReference>
<dbReference type="Gene3D" id="3.40.309.10">
    <property type="entry name" value="Aldehyde Dehydrogenase, Chain A, domain 2"/>
    <property type="match status" value="1"/>
</dbReference>
<gene>
    <name evidence="5" type="ORF">RDI58_007434</name>
</gene>